<dbReference type="AlphaFoldDB" id="A0A1I6INZ8"/>
<accession>A0A1I6INZ8</accession>
<dbReference type="Pfam" id="PF01478">
    <property type="entry name" value="Peptidase_A24"/>
    <property type="match status" value="1"/>
</dbReference>
<feature type="domain" description="Prepilin peptidase A24 N-terminal" evidence="9">
    <location>
        <begin position="11"/>
        <end position="92"/>
    </location>
</feature>
<keyword evidence="4 7" id="KW-0812">Transmembrane</keyword>
<dbReference type="OrthoDB" id="9789291at2"/>
<protein>
    <submittedName>
        <fullName evidence="10">Leader peptidase (Prepilin peptidase) / N-methyltransferase</fullName>
    </submittedName>
</protein>
<feature type="transmembrane region" description="Helical" evidence="7">
    <location>
        <begin position="123"/>
        <end position="140"/>
    </location>
</feature>
<keyword evidence="11" id="KW-1185">Reference proteome</keyword>
<dbReference type="RefSeq" id="WP_092559574.1">
    <property type="nucleotide sequence ID" value="NZ_FOYZ01000003.1"/>
</dbReference>
<dbReference type="GO" id="GO:0006465">
    <property type="term" value="P:signal peptide processing"/>
    <property type="evidence" value="ECO:0007669"/>
    <property type="project" value="TreeGrafter"/>
</dbReference>
<feature type="transmembrane region" description="Helical" evidence="7">
    <location>
        <begin position="74"/>
        <end position="94"/>
    </location>
</feature>
<evidence type="ECO:0000256" key="1">
    <source>
        <dbReference type="ARBA" id="ARBA00004651"/>
    </source>
</evidence>
<feature type="transmembrane region" description="Helical" evidence="7">
    <location>
        <begin position="146"/>
        <end position="167"/>
    </location>
</feature>
<dbReference type="InterPro" id="IPR050882">
    <property type="entry name" value="Prepilin_peptidase/N-MTase"/>
</dbReference>
<evidence type="ECO:0000256" key="7">
    <source>
        <dbReference type="SAM" id="Phobius"/>
    </source>
</evidence>
<feature type="transmembrane region" description="Helical" evidence="7">
    <location>
        <begin position="6"/>
        <end position="27"/>
    </location>
</feature>
<evidence type="ECO:0000313" key="10">
    <source>
        <dbReference type="EMBL" id="SFR68462.1"/>
    </source>
</evidence>
<dbReference type="GO" id="GO:0005886">
    <property type="term" value="C:plasma membrane"/>
    <property type="evidence" value="ECO:0007669"/>
    <property type="project" value="UniProtKB-SubCell"/>
</dbReference>
<dbReference type="InterPro" id="IPR010627">
    <property type="entry name" value="Prepilin_pept_A24_N"/>
</dbReference>
<dbReference type="EMBL" id="FOYZ01000003">
    <property type="protein sequence ID" value="SFR68462.1"/>
    <property type="molecule type" value="Genomic_DNA"/>
</dbReference>
<organism evidence="10 11">
    <name type="scientific">Anaeromicropila populeti</name>
    <dbReference type="NCBI Taxonomy" id="37658"/>
    <lineage>
        <taxon>Bacteria</taxon>
        <taxon>Bacillati</taxon>
        <taxon>Bacillota</taxon>
        <taxon>Clostridia</taxon>
        <taxon>Lachnospirales</taxon>
        <taxon>Lachnospiraceae</taxon>
        <taxon>Anaeromicropila</taxon>
    </lineage>
</organism>
<evidence type="ECO:0000313" key="11">
    <source>
        <dbReference type="Proteomes" id="UP000199659"/>
    </source>
</evidence>
<evidence type="ECO:0000259" key="8">
    <source>
        <dbReference type="Pfam" id="PF01478"/>
    </source>
</evidence>
<dbReference type="Gene3D" id="1.20.120.1220">
    <property type="match status" value="1"/>
</dbReference>
<dbReference type="Pfam" id="PF06750">
    <property type="entry name" value="A24_N_bact"/>
    <property type="match status" value="1"/>
</dbReference>
<dbReference type="GO" id="GO:0008168">
    <property type="term" value="F:methyltransferase activity"/>
    <property type="evidence" value="ECO:0007669"/>
    <property type="project" value="UniProtKB-KW"/>
</dbReference>
<sequence length="250" mass="27877">MEVLIFVVIFIYGIVIGSFLNVCIYRIPKKENIAIVRSHCMKCDYQLKWYDLIPVFSYVALKGKCRSCGEKISIQYPVIEFLNGAFWVGIFVVNGFTVESLLYCFMTSAFIVLSVIDWRIYEIPDGINVFLAIIGVGRIVSDIGHWFVYIIGGVSISAVLLLIFILSKGRAIGGGDVKLMASAGLIVGWKNIILAFFFGCIIGSVIHVIRMRIQEEGNVLAMGPYLATGILIAALYGEKMIQWYLNLCSL</sequence>
<keyword evidence="3" id="KW-1003">Cell membrane</keyword>
<dbReference type="GO" id="GO:0004190">
    <property type="term" value="F:aspartic-type endopeptidase activity"/>
    <property type="evidence" value="ECO:0007669"/>
    <property type="project" value="InterPro"/>
</dbReference>
<dbReference type="PANTHER" id="PTHR30487">
    <property type="entry name" value="TYPE 4 PREPILIN-LIKE PROTEINS LEADER PEPTIDE-PROCESSING ENZYME"/>
    <property type="match status" value="1"/>
</dbReference>
<evidence type="ECO:0000256" key="3">
    <source>
        <dbReference type="ARBA" id="ARBA00022475"/>
    </source>
</evidence>
<keyword evidence="6 7" id="KW-0472">Membrane</keyword>
<evidence type="ECO:0000256" key="6">
    <source>
        <dbReference type="ARBA" id="ARBA00023136"/>
    </source>
</evidence>
<keyword evidence="10" id="KW-0808">Transferase</keyword>
<evidence type="ECO:0000259" key="9">
    <source>
        <dbReference type="Pfam" id="PF06750"/>
    </source>
</evidence>
<feature type="transmembrane region" description="Helical" evidence="7">
    <location>
        <begin position="218"/>
        <end position="237"/>
    </location>
</feature>
<dbReference type="PANTHER" id="PTHR30487:SF0">
    <property type="entry name" value="PREPILIN LEADER PEPTIDASE_N-METHYLTRANSFERASE-RELATED"/>
    <property type="match status" value="1"/>
</dbReference>
<feature type="transmembrane region" description="Helical" evidence="7">
    <location>
        <begin position="179"/>
        <end position="206"/>
    </location>
</feature>
<feature type="domain" description="Prepilin type IV endopeptidase peptidase" evidence="8">
    <location>
        <begin position="104"/>
        <end position="206"/>
    </location>
</feature>
<proteinExistence type="inferred from homology"/>
<keyword evidence="10" id="KW-0489">Methyltransferase</keyword>
<keyword evidence="5 7" id="KW-1133">Transmembrane helix</keyword>
<comment type="subcellular location">
    <subcellularLocation>
        <location evidence="1">Cell membrane</location>
        <topology evidence="1">Multi-pass membrane protein</topology>
    </subcellularLocation>
</comment>
<name>A0A1I6INZ8_9FIRM</name>
<reference evidence="10 11" key="1">
    <citation type="submission" date="2016-10" db="EMBL/GenBank/DDBJ databases">
        <authorList>
            <person name="de Groot N.N."/>
        </authorList>
    </citation>
    <scope>NUCLEOTIDE SEQUENCE [LARGE SCALE GENOMIC DNA]</scope>
    <source>
        <strain evidence="10 11">743A</strain>
    </source>
</reference>
<evidence type="ECO:0000256" key="2">
    <source>
        <dbReference type="ARBA" id="ARBA00005801"/>
    </source>
</evidence>
<dbReference type="InterPro" id="IPR000045">
    <property type="entry name" value="Prepilin_IV_endopep_pep"/>
</dbReference>
<gene>
    <name evidence="10" type="ORF">SAMN05661086_00969</name>
</gene>
<evidence type="ECO:0000256" key="5">
    <source>
        <dbReference type="ARBA" id="ARBA00022989"/>
    </source>
</evidence>
<evidence type="ECO:0000256" key="4">
    <source>
        <dbReference type="ARBA" id="ARBA00022692"/>
    </source>
</evidence>
<comment type="similarity">
    <text evidence="2">Belongs to the peptidase A24 family.</text>
</comment>
<dbReference type="STRING" id="37658.SAMN05661086_00969"/>
<dbReference type="GO" id="GO:0032259">
    <property type="term" value="P:methylation"/>
    <property type="evidence" value="ECO:0007669"/>
    <property type="project" value="UniProtKB-KW"/>
</dbReference>
<dbReference type="Proteomes" id="UP000199659">
    <property type="component" value="Unassembled WGS sequence"/>
</dbReference>